<dbReference type="AlphaFoldDB" id="N0B7K4"/>
<dbReference type="STRING" id="670307.HYPDE_39728"/>
<gene>
    <name evidence="1" type="ORF">HYPDE_39728</name>
</gene>
<dbReference type="PANTHER" id="PTHR35984:SF1">
    <property type="entry name" value="PERIPLASMIC SERINE PROTEASE"/>
    <property type="match status" value="1"/>
</dbReference>
<dbReference type="HOGENOM" id="CLU_079039_0_0_5"/>
<dbReference type="InterPro" id="IPR002825">
    <property type="entry name" value="Pept_S49_ser-pept_pro"/>
</dbReference>
<dbReference type="GO" id="GO:0016020">
    <property type="term" value="C:membrane"/>
    <property type="evidence" value="ECO:0007669"/>
    <property type="project" value="InterPro"/>
</dbReference>
<keyword evidence="2" id="KW-1185">Reference proteome</keyword>
<evidence type="ECO:0000313" key="2">
    <source>
        <dbReference type="Proteomes" id="UP000005952"/>
    </source>
</evidence>
<dbReference type="SUPFAM" id="SSF52096">
    <property type="entry name" value="ClpP/crotonase"/>
    <property type="match status" value="1"/>
</dbReference>
<evidence type="ECO:0000313" key="1">
    <source>
        <dbReference type="EMBL" id="AGK59614.1"/>
    </source>
</evidence>
<proteinExistence type="predicted"/>
<dbReference type="InterPro" id="IPR029045">
    <property type="entry name" value="ClpP/crotonase-like_dom_sf"/>
</dbReference>
<dbReference type="OrthoDB" id="9806253at2"/>
<dbReference type="KEGG" id="hdt:HYPDE_39728"/>
<dbReference type="RefSeq" id="WP_015599629.1">
    <property type="nucleotide sequence ID" value="NC_021172.1"/>
</dbReference>
<dbReference type="Pfam" id="PF01972">
    <property type="entry name" value="SDH_protease"/>
    <property type="match status" value="1"/>
</dbReference>
<organism evidence="1 2">
    <name type="scientific">Hyphomicrobium denitrificans 1NES1</name>
    <dbReference type="NCBI Taxonomy" id="670307"/>
    <lineage>
        <taxon>Bacteria</taxon>
        <taxon>Pseudomonadati</taxon>
        <taxon>Pseudomonadota</taxon>
        <taxon>Alphaproteobacteria</taxon>
        <taxon>Hyphomicrobiales</taxon>
        <taxon>Hyphomicrobiaceae</taxon>
        <taxon>Hyphomicrobium</taxon>
    </lineage>
</organism>
<protein>
    <recommendedName>
        <fullName evidence="3">Serine dehydrogenasease</fullName>
    </recommendedName>
</protein>
<dbReference type="PANTHER" id="PTHR35984">
    <property type="entry name" value="PERIPLASMIC SERINE PROTEASE"/>
    <property type="match status" value="1"/>
</dbReference>
<accession>N0B7K4</accession>
<sequence>MKTPKANDYVEVVLKNNNKALSTHFKAHVMAIKAPIQLGLDGEIRNVIEDICNGASTVKSDHLVVFIVTTGGYIEVVERIYGVFRKHFKKVSFVVPDYAYSAGTVLVLSGDEIYMDYYSVLGPIDPQIENTDGKSVPGLGYLAKFDELAKRINSDKAGDATRAELAYLVKKFDPATLFLLEQAKNHSSSLLVEWLSKHKFKDWTKTEGTGKKVTDQMRKDRAKQVASILGNAERWHSHGRGIGLKELTSDEIKLKIVDFGGDPDLNKKIRNYYDLFIDFSHKSGARSAIHTELGFRRLQ</sequence>
<name>N0B7K4_9HYPH</name>
<dbReference type="Gene3D" id="3.90.226.10">
    <property type="entry name" value="2-enoyl-CoA Hydratase, Chain A, domain 1"/>
    <property type="match status" value="1"/>
</dbReference>
<evidence type="ECO:0008006" key="3">
    <source>
        <dbReference type="Google" id="ProtNLM"/>
    </source>
</evidence>
<reference evidence="1 2" key="1">
    <citation type="journal article" date="2013" name="Genome Announc.">
        <title>Genome sequences for three denitrifying bacterial strains isolated from a uranium- and nitrate-contaminated subsurface environment.</title>
        <authorList>
            <person name="Venkatramanan R."/>
            <person name="Prakash O."/>
            <person name="Woyke T."/>
            <person name="Chain P."/>
            <person name="Goodwin L.A."/>
            <person name="Watson D."/>
            <person name="Brooks S."/>
            <person name="Kostka J.E."/>
            <person name="Green S.J."/>
        </authorList>
    </citation>
    <scope>NUCLEOTIDE SEQUENCE [LARGE SCALE GENOMIC DNA]</scope>
    <source>
        <strain evidence="1 2">1NES1</strain>
    </source>
</reference>
<dbReference type="Proteomes" id="UP000005952">
    <property type="component" value="Chromosome"/>
</dbReference>
<dbReference type="EMBL" id="CP005587">
    <property type="protein sequence ID" value="AGK59614.1"/>
    <property type="molecule type" value="Genomic_DNA"/>
</dbReference>
<dbReference type="eggNOG" id="COG1030">
    <property type="taxonomic scope" value="Bacteria"/>
</dbReference>